<proteinExistence type="predicted"/>
<accession>A0ACD3AMH2</accession>
<keyword evidence="2" id="KW-1185">Reference proteome</keyword>
<protein>
    <submittedName>
        <fullName evidence="1">Uncharacterized protein</fullName>
    </submittedName>
</protein>
<reference evidence="1 2" key="1">
    <citation type="journal article" date="2019" name="Nat. Ecol. Evol.">
        <title>Megaphylogeny resolves global patterns of mushroom evolution.</title>
        <authorList>
            <person name="Varga T."/>
            <person name="Krizsan K."/>
            <person name="Foldi C."/>
            <person name="Dima B."/>
            <person name="Sanchez-Garcia M."/>
            <person name="Sanchez-Ramirez S."/>
            <person name="Szollosi G.J."/>
            <person name="Szarkandi J.G."/>
            <person name="Papp V."/>
            <person name="Albert L."/>
            <person name="Andreopoulos W."/>
            <person name="Angelini C."/>
            <person name="Antonin V."/>
            <person name="Barry K.W."/>
            <person name="Bougher N.L."/>
            <person name="Buchanan P."/>
            <person name="Buyck B."/>
            <person name="Bense V."/>
            <person name="Catcheside P."/>
            <person name="Chovatia M."/>
            <person name="Cooper J."/>
            <person name="Damon W."/>
            <person name="Desjardin D."/>
            <person name="Finy P."/>
            <person name="Geml J."/>
            <person name="Haridas S."/>
            <person name="Hughes K."/>
            <person name="Justo A."/>
            <person name="Karasinski D."/>
            <person name="Kautmanova I."/>
            <person name="Kiss B."/>
            <person name="Kocsube S."/>
            <person name="Kotiranta H."/>
            <person name="LaButti K.M."/>
            <person name="Lechner B.E."/>
            <person name="Liimatainen K."/>
            <person name="Lipzen A."/>
            <person name="Lukacs Z."/>
            <person name="Mihaltcheva S."/>
            <person name="Morgado L.N."/>
            <person name="Niskanen T."/>
            <person name="Noordeloos M.E."/>
            <person name="Ohm R.A."/>
            <person name="Ortiz-Santana B."/>
            <person name="Ovrebo C."/>
            <person name="Racz N."/>
            <person name="Riley R."/>
            <person name="Savchenko A."/>
            <person name="Shiryaev A."/>
            <person name="Soop K."/>
            <person name="Spirin V."/>
            <person name="Szebenyi C."/>
            <person name="Tomsovsky M."/>
            <person name="Tulloss R.E."/>
            <person name="Uehling J."/>
            <person name="Grigoriev I.V."/>
            <person name="Vagvolgyi C."/>
            <person name="Papp T."/>
            <person name="Martin F.M."/>
            <person name="Miettinen O."/>
            <person name="Hibbett D.S."/>
            <person name="Nagy L.G."/>
        </authorList>
    </citation>
    <scope>NUCLEOTIDE SEQUENCE [LARGE SCALE GENOMIC DNA]</scope>
    <source>
        <strain evidence="1 2">NL-1719</strain>
    </source>
</reference>
<evidence type="ECO:0000313" key="1">
    <source>
        <dbReference type="EMBL" id="TFK66736.1"/>
    </source>
</evidence>
<dbReference type="EMBL" id="ML208395">
    <property type="protein sequence ID" value="TFK66736.1"/>
    <property type="molecule type" value="Genomic_DNA"/>
</dbReference>
<dbReference type="Proteomes" id="UP000308600">
    <property type="component" value="Unassembled WGS sequence"/>
</dbReference>
<name>A0ACD3AMH2_9AGAR</name>
<sequence>MGRLLRSSARSQTCAAKPPSPSPPPPPRRRTRSKKVIITSPPSSSSSPAGLSTDLLDVDAEGVEDDGTWEHFGDDTTQKHNEVHARGSDVGTGTQERSSCSPHDPVSTPKLPSQHSPSPESESTVSPPPPPPRSTRAKRVIVYSPPTSTSSSQSEPRAPTINSPPRFSKRQTQLLRDADENTDGFWKEDDGTWELGTWDKDRAGNGSGVQLIEVAGASVGLDVDGAIPVVGSGGSVDTTGQAQSAPAGPPKQITEVGSDEDAEGETDDEVHDDDEVSLSAGDGRGRLGVEDNTDDRVVNSAQLGNSVDSSIIDDGGHPPHAHASAGLLDPSSTLGSDVDAEGETDHGLSDDENSDTGDGQHGRVSGQAGSAPAEIAAVGSDEDAEGEPDDEAYHNEVSLGAGDGRDGFEPNHAEKAAVTSSTLNSTPTTLAGPRRAFPMLGSDVDAEGEIDDEAYDDAKSPRLEPSQSQDIRSGTTNRSPSPPPTSNSKARPRSKRSKSKAPEPATPLRRSARVEASAKKGTATLTSTNASVGLKEAQSQSRPRKQKQTQKQHRKGRGQSELSPVREEVESDA</sequence>
<gene>
    <name evidence="1" type="ORF">BDN72DRAFT_961521</name>
</gene>
<organism evidence="1 2">
    <name type="scientific">Pluteus cervinus</name>
    <dbReference type="NCBI Taxonomy" id="181527"/>
    <lineage>
        <taxon>Eukaryota</taxon>
        <taxon>Fungi</taxon>
        <taxon>Dikarya</taxon>
        <taxon>Basidiomycota</taxon>
        <taxon>Agaricomycotina</taxon>
        <taxon>Agaricomycetes</taxon>
        <taxon>Agaricomycetidae</taxon>
        <taxon>Agaricales</taxon>
        <taxon>Pluteineae</taxon>
        <taxon>Pluteaceae</taxon>
        <taxon>Pluteus</taxon>
    </lineage>
</organism>
<evidence type="ECO:0000313" key="2">
    <source>
        <dbReference type="Proteomes" id="UP000308600"/>
    </source>
</evidence>